<sequence length="126" mass="14484">MNKTIDKVLQNKHKLEDLGHADGFVYGIIPKNGKPISAASENLQCWWKEKAKFDRNGPAAIVEYQEGFRYNVNVSDQKVFHFKGDNNVSPQKLHELLNTTLGTLLLCYAQFCCNPNQRRYVHLQSF</sequence>
<evidence type="ECO:0000259" key="1">
    <source>
        <dbReference type="Pfam" id="PF04873"/>
    </source>
</evidence>
<dbReference type="AlphaFoldDB" id="A0A396HB02"/>
<proteinExistence type="predicted"/>
<dbReference type="InterPro" id="IPR006957">
    <property type="entry name" value="EIN3"/>
</dbReference>
<dbReference type="Proteomes" id="UP000265566">
    <property type="component" value="Chromosome 7"/>
</dbReference>
<organism evidence="2 3">
    <name type="scientific">Medicago truncatula</name>
    <name type="common">Barrel medic</name>
    <name type="synonym">Medicago tribuloides</name>
    <dbReference type="NCBI Taxonomy" id="3880"/>
    <lineage>
        <taxon>Eukaryota</taxon>
        <taxon>Viridiplantae</taxon>
        <taxon>Streptophyta</taxon>
        <taxon>Embryophyta</taxon>
        <taxon>Tracheophyta</taxon>
        <taxon>Spermatophyta</taxon>
        <taxon>Magnoliopsida</taxon>
        <taxon>eudicotyledons</taxon>
        <taxon>Gunneridae</taxon>
        <taxon>Pentapetalae</taxon>
        <taxon>rosids</taxon>
        <taxon>fabids</taxon>
        <taxon>Fabales</taxon>
        <taxon>Fabaceae</taxon>
        <taxon>Papilionoideae</taxon>
        <taxon>50 kb inversion clade</taxon>
        <taxon>NPAAA clade</taxon>
        <taxon>Hologalegina</taxon>
        <taxon>IRL clade</taxon>
        <taxon>Trifolieae</taxon>
        <taxon>Medicago</taxon>
    </lineage>
</organism>
<dbReference type="GO" id="GO:0005634">
    <property type="term" value="C:nucleus"/>
    <property type="evidence" value="ECO:0007669"/>
    <property type="project" value="InterPro"/>
</dbReference>
<comment type="caution">
    <text evidence="2">The sequence shown here is derived from an EMBL/GenBank/DDBJ whole genome shotgun (WGS) entry which is preliminary data.</text>
</comment>
<reference evidence="3" key="1">
    <citation type="journal article" date="2018" name="Nat. Plants">
        <title>Whole-genome landscape of Medicago truncatula symbiotic genes.</title>
        <authorList>
            <person name="Pecrix Y."/>
            <person name="Staton S.E."/>
            <person name="Sallet E."/>
            <person name="Lelandais-Briere C."/>
            <person name="Moreau S."/>
            <person name="Carrere S."/>
            <person name="Blein T."/>
            <person name="Jardinaud M.F."/>
            <person name="Latrasse D."/>
            <person name="Zouine M."/>
            <person name="Zahm M."/>
            <person name="Kreplak J."/>
            <person name="Mayjonade B."/>
            <person name="Satge C."/>
            <person name="Perez M."/>
            <person name="Cauet S."/>
            <person name="Marande W."/>
            <person name="Chantry-Darmon C."/>
            <person name="Lopez-Roques C."/>
            <person name="Bouchez O."/>
            <person name="Berard A."/>
            <person name="Debelle F."/>
            <person name="Munos S."/>
            <person name="Bendahmane A."/>
            <person name="Berges H."/>
            <person name="Niebel A."/>
            <person name="Buitink J."/>
            <person name="Frugier F."/>
            <person name="Benhamed M."/>
            <person name="Crespi M."/>
            <person name="Gouzy J."/>
            <person name="Gamas P."/>
        </authorList>
    </citation>
    <scope>NUCLEOTIDE SEQUENCE [LARGE SCALE GENOMIC DNA]</scope>
    <source>
        <strain evidence="3">cv. Jemalong A17</strain>
    </source>
</reference>
<gene>
    <name evidence="2" type="ORF">MtrunA17_Chr7g0260281</name>
</gene>
<evidence type="ECO:0000313" key="2">
    <source>
        <dbReference type="EMBL" id="RHN48117.1"/>
    </source>
</evidence>
<feature type="domain" description="Ethylene insensitive 3-like DNA-binding" evidence="1">
    <location>
        <begin position="1"/>
        <end position="121"/>
    </location>
</feature>
<name>A0A396HB02_MEDTR</name>
<dbReference type="Gramene" id="rna42793">
    <property type="protein sequence ID" value="RHN48117.1"/>
    <property type="gene ID" value="gene42793"/>
</dbReference>
<dbReference type="GO" id="GO:0003700">
    <property type="term" value="F:DNA-binding transcription factor activity"/>
    <property type="evidence" value="ECO:0007669"/>
    <property type="project" value="InterPro"/>
</dbReference>
<dbReference type="PANTHER" id="PTHR33305">
    <property type="entry name" value="ETHYLENE INSENSITIVE 3-LIKE 2 PROTEIN"/>
    <property type="match status" value="1"/>
</dbReference>
<dbReference type="Pfam" id="PF04873">
    <property type="entry name" value="EIN3_DNA-bd"/>
    <property type="match status" value="1"/>
</dbReference>
<dbReference type="InterPro" id="IPR047091">
    <property type="entry name" value="EIN3-like_DNA-bd"/>
</dbReference>
<dbReference type="EMBL" id="PSQE01000007">
    <property type="protein sequence ID" value="RHN48117.1"/>
    <property type="molecule type" value="Genomic_DNA"/>
</dbReference>
<accession>A0A396HB02</accession>
<dbReference type="PANTHER" id="PTHR33305:SF30">
    <property type="entry name" value="ETHYLENE INSENSITIVE 3-LIKE 3 PROTEIN"/>
    <property type="match status" value="1"/>
</dbReference>
<evidence type="ECO:0000313" key="3">
    <source>
        <dbReference type="Proteomes" id="UP000265566"/>
    </source>
</evidence>
<protein>
    <submittedName>
        <fullName evidence="2">Putative transcription factor EIL family</fullName>
    </submittedName>
</protein>